<dbReference type="GO" id="GO:0016740">
    <property type="term" value="F:transferase activity"/>
    <property type="evidence" value="ECO:0007669"/>
    <property type="project" value="UniProtKB-KW"/>
</dbReference>
<keyword evidence="5" id="KW-1185">Reference proteome</keyword>
<dbReference type="PANTHER" id="PTHR31544">
    <property type="entry name" value="AIG2-LIKE PROTEIN D"/>
    <property type="match status" value="1"/>
</dbReference>
<dbReference type="CDD" id="cd06661">
    <property type="entry name" value="GGCT_like"/>
    <property type="match status" value="1"/>
</dbReference>
<dbReference type="InterPro" id="IPR009288">
    <property type="entry name" value="AIG2-like_dom"/>
</dbReference>
<dbReference type="Pfam" id="PF06094">
    <property type="entry name" value="GGACT"/>
    <property type="match status" value="1"/>
</dbReference>
<dbReference type="Gene3D" id="3.10.490.10">
    <property type="entry name" value="Gamma-glutamyl cyclotransferase-like"/>
    <property type="match status" value="1"/>
</dbReference>
<evidence type="ECO:0000256" key="1">
    <source>
        <dbReference type="ARBA" id="ARBA00008861"/>
    </source>
</evidence>
<proteinExistence type="inferred from homology"/>
<comment type="similarity">
    <text evidence="1">Belongs to the gamma-glutamylcyclotransferase family.</text>
</comment>
<protein>
    <recommendedName>
        <fullName evidence="3">Putative gamma-glutamylcyclotransferase</fullName>
    </recommendedName>
</protein>
<keyword evidence="2" id="KW-0808">Transferase</keyword>
<reference evidence="6" key="2">
    <citation type="submission" date="2019-10" db="EMBL/GenBank/DDBJ databases">
        <authorList>
            <consortium name="NCBI Genome Project"/>
        </authorList>
    </citation>
    <scope>NUCLEOTIDE SEQUENCE</scope>
    <source>
        <strain evidence="6">NI907</strain>
    </source>
</reference>
<evidence type="ECO:0000259" key="4">
    <source>
        <dbReference type="Pfam" id="PF06094"/>
    </source>
</evidence>
<evidence type="ECO:0000256" key="3">
    <source>
        <dbReference type="ARBA" id="ARBA00030602"/>
    </source>
</evidence>
<organism evidence="5 6">
    <name type="scientific">Pyricularia grisea</name>
    <name type="common">Crabgrass-specific blast fungus</name>
    <name type="synonym">Magnaporthe grisea</name>
    <dbReference type="NCBI Taxonomy" id="148305"/>
    <lineage>
        <taxon>Eukaryota</taxon>
        <taxon>Fungi</taxon>
        <taxon>Dikarya</taxon>
        <taxon>Ascomycota</taxon>
        <taxon>Pezizomycotina</taxon>
        <taxon>Sordariomycetes</taxon>
        <taxon>Sordariomycetidae</taxon>
        <taxon>Magnaporthales</taxon>
        <taxon>Pyriculariaceae</taxon>
        <taxon>Pyricularia</taxon>
    </lineage>
</organism>
<dbReference type="Proteomes" id="UP000515153">
    <property type="component" value="Unplaced"/>
</dbReference>
<dbReference type="InterPro" id="IPR045038">
    <property type="entry name" value="AIG2-like"/>
</dbReference>
<reference evidence="6" key="3">
    <citation type="submission" date="2025-08" db="UniProtKB">
        <authorList>
            <consortium name="RefSeq"/>
        </authorList>
    </citation>
    <scope>IDENTIFICATION</scope>
    <source>
        <strain evidence="6">NI907</strain>
    </source>
</reference>
<dbReference type="InterPro" id="IPR036568">
    <property type="entry name" value="GGCT-like_sf"/>
</dbReference>
<accession>A0A6P8BHF0</accession>
<evidence type="ECO:0000256" key="2">
    <source>
        <dbReference type="ARBA" id="ARBA00022679"/>
    </source>
</evidence>
<dbReference type="PANTHER" id="PTHR31544:SF2">
    <property type="entry name" value="AIG2-LIKE PROTEIN D"/>
    <property type="match status" value="1"/>
</dbReference>
<dbReference type="InterPro" id="IPR013024">
    <property type="entry name" value="GGCT-like"/>
</dbReference>
<dbReference type="SUPFAM" id="SSF110857">
    <property type="entry name" value="Gamma-glutamyl cyclotransferase-like"/>
    <property type="match status" value="1"/>
</dbReference>
<dbReference type="KEGG" id="pgri:PgNI_01574"/>
<dbReference type="AlphaFoldDB" id="A0A6P8BHF0"/>
<sequence length="210" mass="23777">MTETPSSSGGTETPKTYTAFFYGNMASEVFFTVCFRMADPPQALKSEYTFRPAILHGYCRRRVKNADYPGIVPDAEHTVRGTYVTGLTEANMVKLDFFEGSEYDRLPVKVKLLDKVGDDKGEGNVEGAEVETTTYVFKDKALLEDKEWDFDHFRNERMKHWTREDYCFSGGEPVDALGKHELHDQPWRSEGMERAVAGGSSCSSAVKRRL</sequence>
<name>A0A6P8BHF0_PYRGI</name>
<feature type="domain" description="Gamma-glutamylcyclotransferase AIG2-like" evidence="4">
    <location>
        <begin position="49"/>
        <end position="149"/>
    </location>
</feature>
<reference evidence="6" key="1">
    <citation type="journal article" date="2019" name="Mol. Biol. Evol.">
        <title>Blast fungal genomes show frequent chromosomal changes, gene gains and losses, and effector gene turnover.</title>
        <authorList>
            <person name="Gomez Luciano L.B."/>
            <person name="Jason Tsai I."/>
            <person name="Chuma I."/>
            <person name="Tosa Y."/>
            <person name="Chen Y.H."/>
            <person name="Li J.Y."/>
            <person name="Li M.Y."/>
            <person name="Jade Lu M.Y."/>
            <person name="Nakayashiki H."/>
            <person name="Li W.H."/>
        </authorList>
    </citation>
    <scope>NUCLEOTIDE SEQUENCE</scope>
    <source>
        <strain evidence="6">NI907</strain>
    </source>
</reference>
<dbReference type="RefSeq" id="XP_030986615.1">
    <property type="nucleotide sequence ID" value="XM_031121645.1"/>
</dbReference>
<evidence type="ECO:0000313" key="5">
    <source>
        <dbReference type="Proteomes" id="UP000515153"/>
    </source>
</evidence>
<evidence type="ECO:0000313" key="6">
    <source>
        <dbReference type="RefSeq" id="XP_030986615.1"/>
    </source>
</evidence>
<dbReference type="GeneID" id="41956559"/>
<gene>
    <name evidence="6" type="ORF">PgNI_01574</name>
</gene>